<keyword evidence="4" id="KW-0862">Zinc</keyword>
<dbReference type="AlphaFoldDB" id="A0AAV7EZZ3"/>
<dbReference type="SUPFAM" id="SSF55729">
    <property type="entry name" value="Acyl-CoA N-acyltransferases (Nat)"/>
    <property type="match status" value="1"/>
</dbReference>
<dbReference type="GO" id="GO:0008270">
    <property type="term" value="F:zinc ion binding"/>
    <property type="evidence" value="ECO:0007669"/>
    <property type="project" value="UniProtKB-KW"/>
</dbReference>
<feature type="domain" description="PHD-type" evidence="8">
    <location>
        <begin position="726"/>
        <end position="771"/>
    </location>
</feature>
<keyword evidence="3 6" id="KW-0863">Zinc-finger</keyword>
<evidence type="ECO:0000256" key="7">
    <source>
        <dbReference type="SAM" id="MobiDB-lite"/>
    </source>
</evidence>
<dbReference type="InterPro" id="IPR001965">
    <property type="entry name" value="Znf_PHD"/>
</dbReference>
<evidence type="ECO:0000256" key="4">
    <source>
        <dbReference type="ARBA" id="ARBA00022833"/>
    </source>
</evidence>
<sequence length="1204" mass="136323">MASVAIKKNLMAAHRKDLYPLDFLAEEDLDVLPNKRRKIMSSQFVSSWSTIEKEKELPMNNSLDETLSTYGQAVDGLTCEANFDAKFQCERKKPPSDSCRLNLVHTVKNSSDPQYREGLHACQMPSDSQKKMVLLDVPIEWSASGYCSPICAEDSSKGVWTPQRRSSEGAGCCDSAISSKSSSQKPKDVPVLSLDYPIESVLEGAQNTLNIHVKSKCLKLVGPVPRLQCKTSTGANKFCEAPNLDKDWKPMEGLSHECCPQAIGDYLALFSNSREHYSKGHDGSGDDRTRLSLKEKVKKHLLFLGWKIESKQDKSCLRIRLVSPTGKNYYSLHGACVGLDKHEIMDQASANYCRSAANCSVTKKVNEEFYETIDPAHNSLKELEDTQKESGMLLGQSKQETPIYPFVDIGKEYCPEAVVNYAKRKSYMKGKRKRNLELEESVVNLRSEAKMHLSFIGWRFKHEPRKGGHNLSYFSPDGKWYHSLRAACEACLQGALAGNRRLMLSQSSGFVPNHIEENENSTSWCLFQLRKLGFGKTALKGRRSRMCRKRRNYEQLGHYQLAAAVPCDTNLKRRNPSRVLIKKGDKPERGPRWVLRSSKRALQVVDGVGSSQHSARTILSWMMDSDMILPRQRVSYIHRRGEVVMAEGTVTREGIKCKCCSKVYSLAKFEVHAGSRSQYPANNIFLSDGRSIMQCQMQLVHSKEGDYKRLDLNERKKGDYSCYERDKICSVCHYGGQLLHCDSCPSSYHPCCVGVQDLQEGRWSCPSCRCTLCGQSEYDADIQGFTPSSILCCDMCKREYHVGCLRERGGRKLERCPLGNWFCGRKCSKIFAALQKHLGKSKPVGATGLSWTILRSRKEICFKNAGYETITEQHSKLWVALSVLHESFVPITEPRTKRDLVTDVLFNSWSELKRLNFQGFYTMILEKDDELISVATIRIHGEKVAEMPLVATCVPYRRQGMCRLLVNEVEKLLSHLGVERLIVPAVSQLLETWTTSFGFKKLTWSERLELLEYSFLDFQATTMCQRILLPPILTKNKHSRVNGTIVQDRSGNGETVGSECSLMSDVIQTVEPIAMMKPLPLLEFPMCIEHNASNVVGLYSEESVHEHSRTELGDALQQRLQQTGASEDGVVSDYVDRLLPDVKEKQLNNPICRFRGLHYSRRNRSSNRESARESAQESPAKRRYGVFYSQRKRNNQSKALESLE</sequence>
<gene>
    <name evidence="10" type="ORF">H6P81_006395</name>
</gene>
<dbReference type="GO" id="GO:0016747">
    <property type="term" value="F:acyltransferase activity, transferring groups other than amino-acyl groups"/>
    <property type="evidence" value="ECO:0007669"/>
    <property type="project" value="InterPro"/>
</dbReference>
<keyword evidence="11" id="KW-1185">Reference proteome</keyword>
<reference evidence="10 11" key="1">
    <citation type="submission" date="2021-07" db="EMBL/GenBank/DDBJ databases">
        <title>The Aristolochia fimbriata genome: insights into angiosperm evolution, floral development and chemical biosynthesis.</title>
        <authorList>
            <person name="Jiao Y."/>
        </authorList>
    </citation>
    <scope>NUCLEOTIDE SEQUENCE [LARGE SCALE GENOMIC DNA]</scope>
    <source>
        <strain evidence="10">IBCAS-2021</strain>
        <tissue evidence="10">Leaf</tissue>
    </source>
</reference>
<dbReference type="InterPro" id="IPR019787">
    <property type="entry name" value="Znf_PHD-finger"/>
</dbReference>
<accession>A0AAV7EZZ3</accession>
<dbReference type="GO" id="GO:0005634">
    <property type="term" value="C:nucleus"/>
    <property type="evidence" value="ECO:0007669"/>
    <property type="project" value="UniProtKB-SubCell"/>
</dbReference>
<evidence type="ECO:0000259" key="9">
    <source>
        <dbReference type="PROSITE" id="PS51186"/>
    </source>
</evidence>
<comment type="caution">
    <text evidence="10">The sequence shown here is derived from an EMBL/GenBank/DDBJ whole genome shotgun (WGS) entry which is preliminary data.</text>
</comment>
<dbReference type="Gene3D" id="3.30.40.10">
    <property type="entry name" value="Zinc/RING finger domain, C3HC4 (zinc finger)"/>
    <property type="match status" value="2"/>
</dbReference>
<dbReference type="InterPro" id="IPR016181">
    <property type="entry name" value="Acyl_CoA_acyltransferase"/>
</dbReference>
<protein>
    <submittedName>
        <fullName evidence="10">Uncharacterized protein</fullName>
    </submittedName>
</protein>
<evidence type="ECO:0000256" key="6">
    <source>
        <dbReference type="PROSITE-ProRule" id="PRU00146"/>
    </source>
</evidence>
<keyword evidence="5" id="KW-0539">Nucleus</keyword>
<dbReference type="PROSITE" id="PS51186">
    <property type="entry name" value="GNAT"/>
    <property type="match status" value="1"/>
</dbReference>
<keyword evidence="2" id="KW-0479">Metal-binding</keyword>
<dbReference type="InterPro" id="IPR054292">
    <property type="entry name" value="DUF7028"/>
</dbReference>
<evidence type="ECO:0000256" key="2">
    <source>
        <dbReference type="ARBA" id="ARBA00022723"/>
    </source>
</evidence>
<name>A0AAV7EZZ3_ARIFI</name>
<evidence type="ECO:0000256" key="5">
    <source>
        <dbReference type="ARBA" id="ARBA00023242"/>
    </source>
</evidence>
<organism evidence="10 11">
    <name type="scientific">Aristolochia fimbriata</name>
    <name type="common">White veined hardy Dutchman's pipe vine</name>
    <dbReference type="NCBI Taxonomy" id="158543"/>
    <lineage>
        <taxon>Eukaryota</taxon>
        <taxon>Viridiplantae</taxon>
        <taxon>Streptophyta</taxon>
        <taxon>Embryophyta</taxon>
        <taxon>Tracheophyta</taxon>
        <taxon>Spermatophyta</taxon>
        <taxon>Magnoliopsida</taxon>
        <taxon>Magnoliidae</taxon>
        <taxon>Piperales</taxon>
        <taxon>Aristolochiaceae</taxon>
        <taxon>Aristolochia</taxon>
    </lineage>
</organism>
<evidence type="ECO:0000313" key="11">
    <source>
        <dbReference type="Proteomes" id="UP000825729"/>
    </source>
</evidence>
<dbReference type="InterPro" id="IPR042163">
    <property type="entry name" value="PHF12"/>
</dbReference>
<evidence type="ECO:0000256" key="1">
    <source>
        <dbReference type="ARBA" id="ARBA00004123"/>
    </source>
</evidence>
<dbReference type="PANTHER" id="PTHR46309">
    <property type="entry name" value="PHD FINGER PROTEIN 12"/>
    <property type="match status" value="1"/>
</dbReference>
<dbReference type="Gene3D" id="3.40.630.30">
    <property type="match status" value="1"/>
</dbReference>
<dbReference type="SMART" id="SM00249">
    <property type="entry name" value="PHD"/>
    <property type="match status" value="2"/>
</dbReference>
<feature type="region of interest" description="Disordered" evidence="7">
    <location>
        <begin position="1162"/>
        <end position="1204"/>
    </location>
</feature>
<evidence type="ECO:0000256" key="3">
    <source>
        <dbReference type="ARBA" id="ARBA00022771"/>
    </source>
</evidence>
<dbReference type="Proteomes" id="UP000825729">
    <property type="component" value="Unassembled WGS sequence"/>
</dbReference>
<dbReference type="GO" id="GO:0006357">
    <property type="term" value="P:regulation of transcription by RNA polymerase II"/>
    <property type="evidence" value="ECO:0007669"/>
    <property type="project" value="TreeGrafter"/>
</dbReference>
<dbReference type="PANTHER" id="PTHR46309:SF12">
    <property type="entry name" value="GB|AAC80581.1"/>
    <property type="match status" value="1"/>
</dbReference>
<dbReference type="EMBL" id="JAINDJ010000003">
    <property type="protein sequence ID" value="KAG9453491.1"/>
    <property type="molecule type" value="Genomic_DNA"/>
</dbReference>
<dbReference type="InterPro" id="IPR056511">
    <property type="entry name" value="IDM1_C"/>
</dbReference>
<feature type="domain" description="N-acetyltransferase" evidence="9">
    <location>
        <begin position="886"/>
        <end position="1017"/>
    </location>
</feature>
<dbReference type="InterPro" id="IPR000182">
    <property type="entry name" value="GNAT_dom"/>
</dbReference>
<dbReference type="Pfam" id="PF22970">
    <property type="entry name" value="DUF7028"/>
    <property type="match status" value="2"/>
</dbReference>
<comment type="subcellular location">
    <subcellularLocation>
        <location evidence="1">Nucleus</location>
    </subcellularLocation>
</comment>
<evidence type="ECO:0000313" key="10">
    <source>
        <dbReference type="EMBL" id="KAG9453491.1"/>
    </source>
</evidence>
<dbReference type="InterPro" id="IPR013083">
    <property type="entry name" value="Znf_RING/FYVE/PHD"/>
</dbReference>
<dbReference type="InterPro" id="IPR032308">
    <property type="entry name" value="TDBD"/>
</dbReference>
<dbReference type="GO" id="GO:0003714">
    <property type="term" value="F:transcription corepressor activity"/>
    <property type="evidence" value="ECO:0007669"/>
    <property type="project" value="InterPro"/>
</dbReference>
<dbReference type="SUPFAM" id="SSF57903">
    <property type="entry name" value="FYVE/PHD zinc finger"/>
    <property type="match status" value="2"/>
</dbReference>
<dbReference type="InterPro" id="IPR011011">
    <property type="entry name" value="Znf_FYVE_PHD"/>
</dbReference>
<proteinExistence type="predicted"/>
<dbReference type="PROSITE" id="PS50016">
    <property type="entry name" value="ZF_PHD_2"/>
    <property type="match status" value="1"/>
</dbReference>
<dbReference type="Pfam" id="PF16135">
    <property type="entry name" value="TDBD"/>
    <property type="match status" value="1"/>
</dbReference>
<evidence type="ECO:0000259" key="8">
    <source>
        <dbReference type="PROSITE" id="PS50016"/>
    </source>
</evidence>
<dbReference type="Pfam" id="PF23209">
    <property type="entry name" value="IDM1_C"/>
    <property type="match status" value="1"/>
</dbReference>
<feature type="compositionally biased region" description="Basic and acidic residues" evidence="7">
    <location>
        <begin position="1166"/>
        <end position="1175"/>
    </location>
</feature>